<dbReference type="RefSeq" id="WP_159673191.1">
    <property type="nucleotide sequence ID" value="NZ_JACMHY010000005.1"/>
</dbReference>
<keyword evidence="2" id="KW-1185">Reference proteome</keyword>
<organism evidence="1 2">
    <name type="scientific">Streptomyces mexicanus</name>
    <dbReference type="NCBI Taxonomy" id="178566"/>
    <lineage>
        <taxon>Bacteria</taxon>
        <taxon>Bacillati</taxon>
        <taxon>Actinomycetota</taxon>
        <taxon>Actinomycetes</taxon>
        <taxon>Kitasatosporales</taxon>
        <taxon>Streptomycetaceae</taxon>
        <taxon>Streptomyces</taxon>
    </lineage>
</organism>
<sequence>MHPRSPRHLRVAAHAELISLIVLLANLFTVHLKPVSSLTGPTHGCAYLFVVIASWRLRQAPTAAKILALVPGAGGFLALRRLDRGDAAGAQAEGVVPS</sequence>
<gene>
    <name evidence="1" type="ORF">H1R13_15000</name>
</gene>
<protein>
    <submittedName>
        <fullName evidence="1">DUF3817 domain-containing protein</fullName>
    </submittedName>
</protein>
<dbReference type="AlphaFoldDB" id="A0A7X1LSC6"/>
<evidence type="ECO:0000313" key="1">
    <source>
        <dbReference type="EMBL" id="MBC2866246.1"/>
    </source>
</evidence>
<accession>A0A7X1LSC6</accession>
<proteinExistence type="predicted"/>
<evidence type="ECO:0000313" key="2">
    <source>
        <dbReference type="Proteomes" id="UP000517694"/>
    </source>
</evidence>
<reference evidence="1 2" key="1">
    <citation type="submission" date="2020-08" db="EMBL/GenBank/DDBJ databases">
        <title>Whole-Genome Sequence of French Clinical Streptomyces mexicanus Strain Q0842.</title>
        <authorList>
            <person name="Boxberger M."/>
            <person name="La Scola B."/>
        </authorList>
    </citation>
    <scope>NUCLEOTIDE SEQUENCE [LARGE SCALE GENOMIC DNA]</scope>
    <source>
        <strain evidence="1 2">Marseille-Q0842</strain>
    </source>
</reference>
<name>A0A7X1LSC6_9ACTN</name>
<dbReference type="OrthoDB" id="3830534at2"/>
<dbReference type="Proteomes" id="UP000517694">
    <property type="component" value="Unassembled WGS sequence"/>
</dbReference>
<dbReference type="EMBL" id="JACMHY010000005">
    <property type="protein sequence ID" value="MBC2866246.1"/>
    <property type="molecule type" value="Genomic_DNA"/>
</dbReference>
<comment type="caution">
    <text evidence="1">The sequence shown here is derived from an EMBL/GenBank/DDBJ whole genome shotgun (WGS) entry which is preliminary data.</text>
</comment>